<dbReference type="EMBL" id="CAJOBJ010106879">
    <property type="protein sequence ID" value="CAF4613478.1"/>
    <property type="molecule type" value="Genomic_DNA"/>
</dbReference>
<evidence type="ECO:0000259" key="10">
    <source>
        <dbReference type="PROSITE" id="PS50023"/>
    </source>
</evidence>
<proteinExistence type="predicted"/>
<reference evidence="14" key="1">
    <citation type="submission" date="2021-02" db="EMBL/GenBank/DDBJ databases">
        <authorList>
            <person name="Nowell W R."/>
        </authorList>
    </citation>
    <scope>NUCLEOTIDE SEQUENCE</scope>
</reference>
<dbReference type="SUPFAM" id="SSF57716">
    <property type="entry name" value="Glucocorticoid receptor-like (DNA-binding domain)"/>
    <property type="match status" value="1"/>
</dbReference>
<dbReference type="GO" id="GO:0000981">
    <property type="term" value="F:DNA-binding transcription factor activity, RNA polymerase II-specific"/>
    <property type="evidence" value="ECO:0007669"/>
    <property type="project" value="TreeGrafter"/>
</dbReference>
<dbReference type="GO" id="GO:0030182">
    <property type="term" value="P:neuron differentiation"/>
    <property type="evidence" value="ECO:0007669"/>
    <property type="project" value="TreeGrafter"/>
</dbReference>
<keyword evidence="2 9" id="KW-0479">Metal-binding</keyword>
<feature type="domain" description="LIM zinc-binding" evidence="10">
    <location>
        <begin position="1"/>
        <end position="57"/>
    </location>
</feature>
<organism evidence="14 15">
    <name type="scientific">Rotaria magnacalcarata</name>
    <dbReference type="NCBI Taxonomy" id="392030"/>
    <lineage>
        <taxon>Eukaryota</taxon>
        <taxon>Metazoa</taxon>
        <taxon>Spiralia</taxon>
        <taxon>Gnathifera</taxon>
        <taxon>Rotifera</taxon>
        <taxon>Eurotatoria</taxon>
        <taxon>Bdelloidea</taxon>
        <taxon>Philodinida</taxon>
        <taxon>Philodinidae</taxon>
        <taxon>Rotaria</taxon>
    </lineage>
</organism>
<dbReference type="Gene3D" id="2.10.110.10">
    <property type="entry name" value="Cysteine Rich Protein"/>
    <property type="match status" value="1"/>
</dbReference>
<evidence type="ECO:0000256" key="5">
    <source>
        <dbReference type="ARBA" id="ARBA00023038"/>
    </source>
</evidence>
<dbReference type="SMART" id="SM00132">
    <property type="entry name" value="LIM"/>
    <property type="match status" value="1"/>
</dbReference>
<evidence type="ECO:0000256" key="2">
    <source>
        <dbReference type="ARBA" id="ARBA00022723"/>
    </source>
</evidence>
<accession>A0A8S3BGP1</accession>
<dbReference type="GO" id="GO:0005634">
    <property type="term" value="C:nucleus"/>
    <property type="evidence" value="ECO:0007669"/>
    <property type="project" value="UniProtKB-SubCell"/>
</dbReference>
<dbReference type="EMBL" id="CAJOBH010116913">
    <property type="protein sequence ID" value="CAF4690808.1"/>
    <property type="molecule type" value="Genomic_DNA"/>
</dbReference>
<dbReference type="PANTHER" id="PTHR24208">
    <property type="entry name" value="LIM/HOMEOBOX PROTEIN LHX"/>
    <property type="match status" value="1"/>
</dbReference>
<dbReference type="Pfam" id="PF00412">
    <property type="entry name" value="LIM"/>
    <property type="match status" value="1"/>
</dbReference>
<keyword evidence="3" id="KW-0677">Repeat</keyword>
<dbReference type="GO" id="GO:0046872">
    <property type="term" value="F:metal ion binding"/>
    <property type="evidence" value="ECO:0007669"/>
    <property type="project" value="UniProtKB-KW"/>
</dbReference>
<keyword evidence="7" id="KW-0371">Homeobox</keyword>
<keyword evidence="8" id="KW-0539">Nucleus</keyword>
<dbReference type="InterPro" id="IPR050453">
    <property type="entry name" value="LIM_Homeobox_TF"/>
</dbReference>
<evidence type="ECO:0000256" key="1">
    <source>
        <dbReference type="ARBA" id="ARBA00004123"/>
    </source>
</evidence>
<dbReference type="Proteomes" id="UP000681967">
    <property type="component" value="Unassembled WGS sequence"/>
</dbReference>
<dbReference type="AlphaFoldDB" id="A0A8S3BGP1"/>
<name>A0A8S3BGP1_9BILA</name>
<comment type="subcellular location">
    <subcellularLocation>
        <location evidence="1">Nucleus</location>
    </subcellularLocation>
</comment>
<evidence type="ECO:0000256" key="6">
    <source>
        <dbReference type="ARBA" id="ARBA00023125"/>
    </source>
</evidence>
<evidence type="ECO:0000313" key="15">
    <source>
        <dbReference type="Proteomes" id="UP000681967"/>
    </source>
</evidence>
<dbReference type="GO" id="GO:0000977">
    <property type="term" value="F:RNA polymerase II transcription regulatory region sequence-specific DNA binding"/>
    <property type="evidence" value="ECO:0007669"/>
    <property type="project" value="TreeGrafter"/>
</dbReference>
<sequence length="62" mass="7566">AACHEPIHDQWIYEVLDRLWHDHCIRCVDCGQLLTEKCYTRDGKLYCHRDFYRYEPGTAKHR</sequence>
<evidence type="ECO:0000313" key="14">
    <source>
        <dbReference type="EMBL" id="CAF4820704.1"/>
    </source>
</evidence>
<feature type="non-terminal residue" evidence="14">
    <location>
        <position position="1"/>
    </location>
</feature>
<dbReference type="EMBL" id="CAJOBJ010130939">
    <property type="protein sequence ID" value="CAF4720920.1"/>
    <property type="molecule type" value="Genomic_DNA"/>
</dbReference>
<dbReference type="EMBL" id="CAJOBH010144654">
    <property type="protein sequence ID" value="CAF4820704.1"/>
    <property type="molecule type" value="Genomic_DNA"/>
</dbReference>
<dbReference type="PROSITE" id="PS50023">
    <property type="entry name" value="LIM_DOMAIN_2"/>
    <property type="match status" value="1"/>
</dbReference>
<evidence type="ECO:0000313" key="11">
    <source>
        <dbReference type="EMBL" id="CAF4613478.1"/>
    </source>
</evidence>
<evidence type="ECO:0000256" key="4">
    <source>
        <dbReference type="ARBA" id="ARBA00022833"/>
    </source>
</evidence>
<evidence type="ECO:0000313" key="12">
    <source>
        <dbReference type="EMBL" id="CAF4690808.1"/>
    </source>
</evidence>
<keyword evidence="6" id="KW-0238">DNA-binding</keyword>
<protein>
    <recommendedName>
        <fullName evidence="10">LIM zinc-binding domain-containing protein</fullName>
    </recommendedName>
</protein>
<evidence type="ECO:0000256" key="3">
    <source>
        <dbReference type="ARBA" id="ARBA00022737"/>
    </source>
</evidence>
<gene>
    <name evidence="12" type="ORF">BYL167_LOCUS43705</name>
    <name evidence="14" type="ORF">BYL167_LOCUS48984</name>
    <name evidence="11" type="ORF">GIL414_LOCUS39465</name>
    <name evidence="13" type="ORF">GIL414_LOCUS43844</name>
</gene>
<evidence type="ECO:0000313" key="13">
    <source>
        <dbReference type="EMBL" id="CAF4720920.1"/>
    </source>
</evidence>
<dbReference type="Proteomes" id="UP000681720">
    <property type="component" value="Unassembled WGS sequence"/>
</dbReference>
<evidence type="ECO:0000256" key="7">
    <source>
        <dbReference type="ARBA" id="ARBA00023155"/>
    </source>
</evidence>
<dbReference type="PANTHER" id="PTHR24208:SF105">
    <property type="entry name" value="DLIM1"/>
    <property type="match status" value="1"/>
</dbReference>
<evidence type="ECO:0000256" key="9">
    <source>
        <dbReference type="PROSITE-ProRule" id="PRU00125"/>
    </source>
</evidence>
<evidence type="ECO:0000256" key="8">
    <source>
        <dbReference type="ARBA" id="ARBA00023242"/>
    </source>
</evidence>
<dbReference type="FunFam" id="2.10.110.10:FF:000006">
    <property type="entry name" value="LIM homeobox transcription factor 1-beta"/>
    <property type="match status" value="1"/>
</dbReference>
<keyword evidence="4 9" id="KW-0862">Zinc</keyword>
<comment type="caution">
    <text evidence="14">The sequence shown here is derived from an EMBL/GenBank/DDBJ whole genome shotgun (WGS) entry which is preliminary data.</text>
</comment>
<keyword evidence="5 9" id="KW-0440">LIM domain</keyword>
<dbReference type="InterPro" id="IPR001781">
    <property type="entry name" value="Znf_LIM"/>
</dbReference>